<evidence type="ECO:0000256" key="8">
    <source>
        <dbReference type="ARBA" id="ARBA00023004"/>
    </source>
</evidence>
<comment type="similarity">
    <text evidence="2">Belongs to the fatty acid desaturase type 2 family.</text>
</comment>
<keyword evidence="7" id="KW-0560">Oxidoreductase</keyword>
<dbReference type="EMBL" id="CP036349">
    <property type="protein sequence ID" value="QDV73944.1"/>
    <property type="molecule type" value="Genomic_DNA"/>
</dbReference>
<evidence type="ECO:0000259" key="13">
    <source>
        <dbReference type="Pfam" id="PF00487"/>
    </source>
</evidence>
<evidence type="ECO:0000313" key="15">
    <source>
        <dbReference type="Proteomes" id="UP000316426"/>
    </source>
</evidence>
<accession>A0A518K822</accession>
<keyword evidence="3" id="KW-0444">Lipid biosynthesis</keyword>
<dbReference type="InterPro" id="IPR005804">
    <property type="entry name" value="FA_desaturase_dom"/>
</dbReference>
<feature type="domain" description="Fatty acid desaturase" evidence="13">
    <location>
        <begin position="31"/>
        <end position="252"/>
    </location>
</feature>
<evidence type="ECO:0000256" key="7">
    <source>
        <dbReference type="ARBA" id="ARBA00023002"/>
    </source>
</evidence>
<feature type="transmembrane region" description="Helical" evidence="12">
    <location>
        <begin position="12"/>
        <end position="30"/>
    </location>
</feature>
<protein>
    <submittedName>
        <fullName evidence="14">Fatty acid desaturase</fullName>
    </submittedName>
</protein>
<dbReference type="AlphaFoldDB" id="A0A518K822"/>
<keyword evidence="10 12" id="KW-0472">Membrane</keyword>
<dbReference type="Proteomes" id="UP000316426">
    <property type="component" value="Chromosome"/>
</dbReference>
<gene>
    <name evidence="14" type="ORF">Spa11_21430</name>
</gene>
<feature type="transmembrane region" description="Helical" evidence="12">
    <location>
        <begin position="36"/>
        <end position="56"/>
    </location>
</feature>
<keyword evidence="5" id="KW-0276">Fatty acid metabolism</keyword>
<keyword evidence="8" id="KW-0408">Iron</keyword>
<evidence type="ECO:0000256" key="4">
    <source>
        <dbReference type="ARBA" id="ARBA00022692"/>
    </source>
</evidence>
<reference evidence="14 15" key="1">
    <citation type="submission" date="2019-02" db="EMBL/GenBank/DDBJ databases">
        <title>Deep-cultivation of Planctomycetes and their phenomic and genomic characterization uncovers novel biology.</title>
        <authorList>
            <person name="Wiegand S."/>
            <person name="Jogler M."/>
            <person name="Boedeker C."/>
            <person name="Pinto D."/>
            <person name="Vollmers J."/>
            <person name="Rivas-Marin E."/>
            <person name="Kohn T."/>
            <person name="Peeters S.H."/>
            <person name="Heuer A."/>
            <person name="Rast P."/>
            <person name="Oberbeckmann S."/>
            <person name="Bunk B."/>
            <person name="Jeske O."/>
            <person name="Meyerdierks A."/>
            <person name="Storesund J.E."/>
            <person name="Kallscheuer N."/>
            <person name="Luecker S."/>
            <person name="Lage O.M."/>
            <person name="Pohl T."/>
            <person name="Merkel B.J."/>
            <person name="Hornburger P."/>
            <person name="Mueller R.-W."/>
            <person name="Bruemmer F."/>
            <person name="Labrenz M."/>
            <person name="Spormann A.M."/>
            <person name="Op den Camp H."/>
            <person name="Overmann J."/>
            <person name="Amann R."/>
            <person name="Jetten M.S.M."/>
            <person name="Mascher T."/>
            <person name="Medema M.H."/>
            <person name="Devos D.P."/>
            <person name="Kaster A.-K."/>
            <person name="Ovreas L."/>
            <person name="Rohde M."/>
            <person name="Galperin M.Y."/>
            <person name="Jogler C."/>
        </authorList>
    </citation>
    <scope>NUCLEOTIDE SEQUENCE [LARGE SCALE GENOMIC DNA]</scope>
    <source>
        <strain evidence="14 15">Spa11</strain>
    </source>
</reference>
<keyword evidence="4 12" id="KW-0812">Transmembrane</keyword>
<dbReference type="Pfam" id="PF00487">
    <property type="entry name" value="FA_desaturase"/>
    <property type="match status" value="1"/>
</dbReference>
<proteinExistence type="inferred from homology"/>
<dbReference type="RefSeq" id="WP_145111801.1">
    <property type="nucleotide sequence ID" value="NZ_CP036349.1"/>
</dbReference>
<organism evidence="14 15">
    <name type="scientific">Botrimarina mediterranea</name>
    <dbReference type="NCBI Taxonomy" id="2528022"/>
    <lineage>
        <taxon>Bacteria</taxon>
        <taxon>Pseudomonadati</taxon>
        <taxon>Planctomycetota</taxon>
        <taxon>Planctomycetia</taxon>
        <taxon>Pirellulales</taxon>
        <taxon>Lacipirellulaceae</taxon>
        <taxon>Botrimarina</taxon>
    </lineage>
</organism>
<dbReference type="InterPro" id="IPR015876">
    <property type="entry name" value="Acyl-CoA_DS"/>
</dbReference>
<feature type="transmembrane region" description="Helical" evidence="12">
    <location>
        <begin position="255"/>
        <end position="272"/>
    </location>
</feature>
<evidence type="ECO:0000256" key="12">
    <source>
        <dbReference type="SAM" id="Phobius"/>
    </source>
</evidence>
<evidence type="ECO:0000256" key="2">
    <source>
        <dbReference type="ARBA" id="ARBA00008749"/>
    </source>
</evidence>
<keyword evidence="15" id="KW-1185">Reference proteome</keyword>
<dbReference type="GO" id="GO:0016020">
    <property type="term" value="C:membrane"/>
    <property type="evidence" value="ECO:0007669"/>
    <property type="project" value="UniProtKB-SubCell"/>
</dbReference>
<feature type="transmembrane region" description="Helical" evidence="12">
    <location>
        <begin position="150"/>
        <end position="170"/>
    </location>
</feature>
<keyword evidence="6 12" id="KW-1133">Transmembrane helix</keyword>
<evidence type="ECO:0000256" key="9">
    <source>
        <dbReference type="ARBA" id="ARBA00023098"/>
    </source>
</evidence>
<dbReference type="CDD" id="cd03505">
    <property type="entry name" value="Delta9-FADS-like"/>
    <property type="match status" value="1"/>
</dbReference>
<name>A0A518K822_9BACT</name>
<dbReference type="GO" id="GO:0016717">
    <property type="term" value="F:oxidoreductase activity, acting on paired donors, with oxidation of a pair of donors resulting in the reduction of molecular oxygen to two molecules of water"/>
    <property type="evidence" value="ECO:0007669"/>
    <property type="project" value="InterPro"/>
</dbReference>
<dbReference type="GO" id="GO:0006633">
    <property type="term" value="P:fatty acid biosynthetic process"/>
    <property type="evidence" value="ECO:0007669"/>
    <property type="project" value="UniProtKB-KW"/>
</dbReference>
<evidence type="ECO:0000256" key="5">
    <source>
        <dbReference type="ARBA" id="ARBA00022832"/>
    </source>
</evidence>
<comment type="subcellular location">
    <subcellularLocation>
        <location evidence="1">Membrane</location>
        <topology evidence="1">Multi-pass membrane protein</topology>
    </subcellularLocation>
</comment>
<evidence type="ECO:0000256" key="10">
    <source>
        <dbReference type="ARBA" id="ARBA00023136"/>
    </source>
</evidence>
<evidence type="ECO:0000256" key="11">
    <source>
        <dbReference type="ARBA" id="ARBA00023160"/>
    </source>
</evidence>
<evidence type="ECO:0000256" key="6">
    <source>
        <dbReference type="ARBA" id="ARBA00022989"/>
    </source>
</evidence>
<sequence length="292" mass="33948">MRRAEEIEWFRVAPFLLLHLACLSVFWVGWSWAAVGVALLAHFARVFALTAFYHRYFSHRAFKTSRPVQFLGALLGNAAGQRGPIWWAAHHRHHHRASDKPDDIHSPHQDGFLWSHMLWFMTRRNYQTDHRMVKDLLRFPELRWIDRNDFVAPALLAAAMYGLGWLLGVYAPQLGTNGPQMLVWGFVISTVALYHVTFSINSLAHQIGTRRYETNDDSRNNFWLALVTFGEGWHNNHHHFPNSARQGFRWWEIDISFYLLYLLSCLGLVWDLKPAPVENGSHRRLAPQEGNA</sequence>
<feature type="transmembrane region" description="Helical" evidence="12">
    <location>
        <begin position="182"/>
        <end position="204"/>
    </location>
</feature>
<dbReference type="PANTHER" id="PTHR11351:SF31">
    <property type="entry name" value="DESATURASE 1, ISOFORM A-RELATED"/>
    <property type="match status" value="1"/>
</dbReference>
<keyword evidence="9" id="KW-0443">Lipid metabolism</keyword>
<evidence type="ECO:0000256" key="1">
    <source>
        <dbReference type="ARBA" id="ARBA00004141"/>
    </source>
</evidence>
<keyword evidence="11" id="KW-0275">Fatty acid biosynthesis</keyword>
<evidence type="ECO:0000256" key="3">
    <source>
        <dbReference type="ARBA" id="ARBA00022516"/>
    </source>
</evidence>
<dbReference type="PANTHER" id="PTHR11351">
    <property type="entry name" value="ACYL-COA DESATURASE"/>
    <property type="match status" value="1"/>
</dbReference>
<dbReference type="PRINTS" id="PR00075">
    <property type="entry name" value="FACDDSATRASE"/>
</dbReference>
<dbReference type="KEGG" id="bmei:Spa11_21430"/>
<evidence type="ECO:0000313" key="14">
    <source>
        <dbReference type="EMBL" id="QDV73944.1"/>
    </source>
</evidence>